<evidence type="ECO:0000256" key="6">
    <source>
        <dbReference type="ARBA" id="ARBA00047745"/>
    </source>
</evidence>
<comment type="caution">
    <text evidence="10">The sequence shown here is derived from an EMBL/GenBank/DDBJ whole genome shotgun (WGS) entry which is preliminary data.</text>
</comment>
<evidence type="ECO:0000256" key="4">
    <source>
        <dbReference type="ARBA" id="ARBA00022777"/>
    </source>
</evidence>
<dbReference type="NCBIfam" id="TIGR03168">
    <property type="entry name" value="1-PFK"/>
    <property type="match status" value="1"/>
</dbReference>
<dbReference type="STRING" id="1453999.AW06_001743"/>
<evidence type="ECO:0000256" key="3">
    <source>
        <dbReference type="ARBA" id="ARBA00022741"/>
    </source>
</evidence>
<dbReference type="Proteomes" id="UP000021315">
    <property type="component" value="Unassembled WGS sequence"/>
</dbReference>
<dbReference type="Gene3D" id="3.40.1190.20">
    <property type="match status" value="1"/>
</dbReference>
<dbReference type="GO" id="GO:0005524">
    <property type="term" value="F:ATP binding"/>
    <property type="evidence" value="ECO:0007669"/>
    <property type="project" value="UniProtKB-UniRule"/>
</dbReference>
<feature type="domain" description="Carbohydrate kinase PfkB" evidence="9">
    <location>
        <begin position="3"/>
        <end position="290"/>
    </location>
</feature>
<dbReference type="PIRSF" id="PIRSF000535">
    <property type="entry name" value="1PFK/6PFK/LacC"/>
    <property type="match status" value="1"/>
</dbReference>
<dbReference type="PANTHER" id="PTHR46566:SF5">
    <property type="entry name" value="1-PHOSPHOFRUCTOKINASE"/>
    <property type="match status" value="1"/>
</dbReference>
<evidence type="ECO:0000256" key="8">
    <source>
        <dbReference type="RuleBase" id="RU369061"/>
    </source>
</evidence>
<evidence type="ECO:0000256" key="1">
    <source>
        <dbReference type="ARBA" id="ARBA00010688"/>
    </source>
</evidence>
<evidence type="ECO:0000256" key="2">
    <source>
        <dbReference type="ARBA" id="ARBA00022679"/>
    </source>
</evidence>
<organism evidence="10 11">
    <name type="scientific">Candidatus Accumulibacter cognatus</name>
    <dbReference type="NCBI Taxonomy" id="2954383"/>
    <lineage>
        <taxon>Bacteria</taxon>
        <taxon>Pseudomonadati</taxon>
        <taxon>Pseudomonadota</taxon>
        <taxon>Betaproteobacteria</taxon>
        <taxon>Candidatus Accumulibacter</taxon>
    </lineage>
</organism>
<dbReference type="InterPro" id="IPR017583">
    <property type="entry name" value="Tagatose/fructose_Pkinase"/>
</dbReference>
<comment type="function">
    <text evidence="8">Catalyzes the ATP-dependent phosphorylation of fructose-l-phosphate to fructose-l,6-bisphosphate.</text>
</comment>
<accession>A0A080M7E4</accession>
<keyword evidence="2 7" id="KW-0808">Transferase</keyword>
<dbReference type="NCBIfam" id="TIGR03828">
    <property type="entry name" value="pfkB"/>
    <property type="match status" value="1"/>
</dbReference>
<dbReference type="Pfam" id="PF00294">
    <property type="entry name" value="PfkB"/>
    <property type="match status" value="1"/>
</dbReference>
<protein>
    <recommendedName>
        <fullName evidence="7">Phosphofructokinase</fullName>
    </recommendedName>
</protein>
<dbReference type="InterPro" id="IPR022463">
    <property type="entry name" value="1-PFruKinase"/>
</dbReference>
<gene>
    <name evidence="10" type="primary">lacC</name>
    <name evidence="10" type="ORF">AW06_001743</name>
</gene>
<sequence length="341" mass="35509">MNPSVGIATVTLHPAIDHSVLIRGFASGRLNRVLSEQCDPGGKGVNVASFLADLRLRVTATGLLGRENAGVFEQLFAERGITDAFVRIPGKTRVNIKILDETAAEGTEINFPGPAASADCLAALTRAIDALLPDHDCFILSGSVPAGVPAAFCPDLIRRLKVAGKRVLLDSSGDALRHGIAAGPWAIKPNLAELEELVGEPLRDEPTVIRAARALLAAGLGCVVVSMGQKGALFVTAEECLQATPAEVPVHSTVGAGDALVAGFVAGSLRGWSLTDCARLATASALGALTQPVRRLPPTPAIESLLAKVSVRPVLEPAGRWLLSVSSETKRLCVLPRVGEE</sequence>
<dbReference type="GO" id="GO:0016052">
    <property type="term" value="P:carbohydrate catabolic process"/>
    <property type="evidence" value="ECO:0007669"/>
    <property type="project" value="UniProtKB-ARBA"/>
</dbReference>
<dbReference type="PROSITE" id="PS00584">
    <property type="entry name" value="PFKB_KINASES_2"/>
    <property type="match status" value="1"/>
</dbReference>
<comment type="similarity">
    <text evidence="1 7 8">Belongs to the carbohydrate kinase PfkB family.</text>
</comment>
<keyword evidence="11" id="KW-1185">Reference proteome</keyword>
<dbReference type="RefSeq" id="WP_138678803.1">
    <property type="nucleotide sequence ID" value="NZ_JDST02000032.1"/>
</dbReference>
<proteinExistence type="inferred from homology"/>
<dbReference type="EMBL" id="JDST02000032">
    <property type="protein sequence ID" value="KFB77192.1"/>
    <property type="molecule type" value="Genomic_DNA"/>
</dbReference>
<keyword evidence="4 8" id="KW-0418">Kinase</keyword>
<dbReference type="SUPFAM" id="SSF53613">
    <property type="entry name" value="Ribokinase-like"/>
    <property type="match status" value="1"/>
</dbReference>
<comment type="catalytic activity">
    <reaction evidence="6 8">
        <text>beta-D-fructose 1-phosphate + ATP = beta-D-fructose 1,6-bisphosphate + ADP + H(+)</text>
        <dbReference type="Rhea" id="RHEA:14213"/>
        <dbReference type="ChEBI" id="CHEBI:15378"/>
        <dbReference type="ChEBI" id="CHEBI:30616"/>
        <dbReference type="ChEBI" id="CHEBI:32966"/>
        <dbReference type="ChEBI" id="CHEBI:138881"/>
        <dbReference type="ChEBI" id="CHEBI:456216"/>
        <dbReference type="EC" id="2.7.1.56"/>
    </reaction>
</comment>
<dbReference type="PANTHER" id="PTHR46566">
    <property type="entry name" value="1-PHOSPHOFRUCTOKINASE-RELATED"/>
    <property type="match status" value="1"/>
</dbReference>
<reference evidence="10" key="1">
    <citation type="submission" date="2014-02" db="EMBL/GenBank/DDBJ databases">
        <title>Expanding our view of genomic diversity in Candidatus Accumulibacter clades.</title>
        <authorList>
            <person name="Skennerton C.T."/>
            <person name="Barr J.J."/>
            <person name="Slater F.R."/>
            <person name="Bond P.L."/>
            <person name="Tyson G.W."/>
        </authorList>
    </citation>
    <scope>NUCLEOTIDE SEQUENCE [LARGE SCALE GENOMIC DNA]</scope>
</reference>
<evidence type="ECO:0000259" key="9">
    <source>
        <dbReference type="Pfam" id="PF00294"/>
    </source>
</evidence>
<evidence type="ECO:0000313" key="10">
    <source>
        <dbReference type="EMBL" id="KFB77192.1"/>
    </source>
</evidence>
<keyword evidence="5 8" id="KW-0067">ATP-binding</keyword>
<keyword evidence="3 8" id="KW-0547">Nucleotide-binding</keyword>
<name>A0A080M7E4_9PROT</name>
<dbReference type="GO" id="GO:0005829">
    <property type="term" value="C:cytosol"/>
    <property type="evidence" value="ECO:0007669"/>
    <property type="project" value="TreeGrafter"/>
</dbReference>
<evidence type="ECO:0000256" key="5">
    <source>
        <dbReference type="ARBA" id="ARBA00022840"/>
    </source>
</evidence>
<dbReference type="InterPro" id="IPR029056">
    <property type="entry name" value="Ribokinase-like"/>
</dbReference>
<dbReference type="AlphaFoldDB" id="A0A080M7E4"/>
<dbReference type="FunFam" id="3.40.1190.20:FF:000001">
    <property type="entry name" value="Phosphofructokinase"/>
    <property type="match status" value="1"/>
</dbReference>
<dbReference type="CDD" id="cd01164">
    <property type="entry name" value="FruK_PfkB_like"/>
    <property type="match status" value="1"/>
</dbReference>
<dbReference type="InterPro" id="IPR011611">
    <property type="entry name" value="PfkB_dom"/>
</dbReference>
<dbReference type="GO" id="GO:0008662">
    <property type="term" value="F:1-phosphofructokinase activity"/>
    <property type="evidence" value="ECO:0007669"/>
    <property type="project" value="UniProtKB-UniRule"/>
</dbReference>
<evidence type="ECO:0000256" key="7">
    <source>
        <dbReference type="PIRNR" id="PIRNR000535"/>
    </source>
</evidence>
<evidence type="ECO:0000313" key="11">
    <source>
        <dbReference type="Proteomes" id="UP000021315"/>
    </source>
</evidence>
<dbReference type="GO" id="GO:0044281">
    <property type="term" value="P:small molecule metabolic process"/>
    <property type="evidence" value="ECO:0007669"/>
    <property type="project" value="UniProtKB-ARBA"/>
</dbReference>
<dbReference type="InterPro" id="IPR002173">
    <property type="entry name" value="Carboh/pur_kinase_PfkB_CS"/>
</dbReference>